<accession>A0A4S2L8V3</accession>
<dbReference type="InterPro" id="IPR009292">
    <property type="entry name" value="RRP36"/>
</dbReference>
<dbReference type="GO" id="GO:0005730">
    <property type="term" value="C:nucleolus"/>
    <property type="evidence" value="ECO:0007669"/>
    <property type="project" value="UniProtKB-SubCell"/>
</dbReference>
<comment type="similarity">
    <text evidence="2 6">Belongs to the RRP36 family.</text>
</comment>
<dbReference type="GO" id="GO:0000462">
    <property type="term" value="P:maturation of SSU-rRNA from tricistronic rRNA transcript (SSU-rRNA, 5.8S rRNA, LSU-rRNA)"/>
    <property type="evidence" value="ECO:0007669"/>
    <property type="project" value="TreeGrafter"/>
</dbReference>
<comment type="function">
    <text evidence="6">Component of the 90S pre-ribosome involved in the maturation of rRNAs. Required for early cleavages of the pre-RNAs in the 40S ribosomal subunit maturation pathway.</text>
</comment>
<dbReference type="GO" id="GO:0030686">
    <property type="term" value="C:90S preribosome"/>
    <property type="evidence" value="ECO:0007669"/>
    <property type="project" value="TreeGrafter"/>
</dbReference>
<comment type="subunit">
    <text evidence="6">Associates with 90S and pre-40S pre-ribosomal particles.</text>
</comment>
<gene>
    <name evidence="8" type="ORF">CRM22_008974</name>
</gene>
<organism evidence="8 9">
    <name type="scientific">Opisthorchis felineus</name>
    <dbReference type="NCBI Taxonomy" id="147828"/>
    <lineage>
        <taxon>Eukaryota</taxon>
        <taxon>Metazoa</taxon>
        <taxon>Spiralia</taxon>
        <taxon>Lophotrochozoa</taxon>
        <taxon>Platyhelminthes</taxon>
        <taxon>Trematoda</taxon>
        <taxon>Digenea</taxon>
        <taxon>Opisthorchiida</taxon>
        <taxon>Opisthorchiata</taxon>
        <taxon>Opisthorchiidae</taxon>
        <taxon>Opisthorchis</taxon>
    </lineage>
</organism>
<evidence type="ECO:0000256" key="1">
    <source>
        <dbReference type="ARBA" id="ARBA00004604"/>
    </source>
</evidence>
<dbReference type="EMBL" id="SJOL01008778">
    <property type="protein sequence ID" value="TGZ59633.1"/>
    <property type="molecule type" value="Genomic_DNA"/>
</dbReference>
<keyword evidence="4 6" id="KW-0698">rRNA processing</keyword>
<proteinExistence type="inferred from homology"/>
<evidence type="ECO:0000256" key="6">
    <source>
        <dbReference type="RuleBase" id="RU368027"/>
    </source>
</evidence>
<evidence type="ECO:0000313" key="9">
    <source>
        <dbReference type="Proteomes" id="UP000308267"/>
    </source>
</evidence>
<keyword evidence="5 6" id="KW-0539">Nucleus</keyword>
<dbReference type="AlphaFoldDB" id="A0A4S2L8V3"/>
<keyword evidence="3 6" id="KW-0690">Ribosome biogenesis</keyword>
<sequence>MSDEPIVVTFKELKKKRPRLSENLRSTYEEGLAQIKSRKRPSDPRFDPRVHGVCNLTDWEFLEDDRKATRTKLQKMLENKRLDDETRAKVKQALHLLRQRDASYKDRKFRKQTMQKLQSKQVESLESGMPVKFMKRAELREKIRQERLKKMTRKQREKYLSRQHEKRPHSTALSDE</sequence>
<name>A0A4S2L8V3_OPIFE</name>
<dbReference type="Pfam" id="PF06102">
    <property type="entry name" value="RRP36"/>
    <property type="match status" value="1"/>
</dbReference>
<keyword evidence="6" id="KW-0687">Ribonucleoprotein</keyword>
<dbReference type="OrthoDB" id="6279911at2759"/>
<reference evidence="8 9" key="1">
    <citation type="journal article" date="2019" name="BMC Genomics">
        <title>New insights from Opisthorchis felineus genome: update on genomics of the epidemiologically important liver flukes.</title>
        <authorList>
            <person name="Ershov N.I."/>
            <person name="Mordvinov V.A."/>
            <person name="Prokhortchouk E.B."/>
            <person name="Pakharukova M.Y."/>
            <person name="Gunbin K.V."/>
            <person name="Ustyantsev K."/>
            <person name="Genaev M.A."/>
            <person name="Blinov A.G."/>
            <person name="Mazur A."/>
            <person name="Boulygina E."/>
            <person name="Tsygankova S."/>
            <person name="Khrameeva E."/>
            <person name="Chekanov N."/>
            <person name="Fan G."/>
            <person name="Xiao A."/>
            <person name="Zhang H."/>
            <person name="Xu X."/>
            <person name="Yang H."/>
            <person name="Solovyev V."/>
            <person name="Lee S.M."/>
            <person name="Liu X."/>
            <person name="Afonnikov D.A."/>
            <person name="Skryabin K.G."/>
        </authorList>
    </citation>
    <scope>NUCLEOTIDE SEQUENCE [LARGE SCALE GENOMIC DNA]</scope>
    <source>
        <strain evidence="8">AK-0245</strain>
        <tissue evidence="8">Whole organism</tissue>
    </source>
</reference>
<feature type="region of interest" description="Disordered" evidence="7">
    <location>
        <begin position="145"/>
        <end position="176"/>
    </location>
</feature>
<dbReference type="PANTHER" id="PTHR21738:SF0">
    <property type="entry name" value="RIBOSOMAL RNA PROCESSING PROTEIN 36 HOMOLOG"/>
    <property type="match status" value="1"/>
</dbReference>
<dbReference type="EMBL" id="SJOL01008778">
    <property type="protein sequence ID" value="TGZ59635.1"/>
    <property type="molecule type" value="Genomic_DNA"/>
</dbReference>
<keyword evidence="9" id="KW-1185">Reference proteome</keyword>
<evidence type="ECO:0000256" key="4">
    <source>
        <dbReference type="ARBA" id="ARBA00022552"/>
    </source>
</evidence>
<evidence type="ECO:0000256" key="7">
    <source>
        <dbReference type="SAM" id="MobiDB-lite"/>
    </source>
</evidence>
<comment type="subcellular location">
    <subcellularLocation>
        <location evidence="1 6">Nucleus</location>
        <location evidence="1 6">Nucleolus</location>
    </subcellularLocation>
</comment>
<evidence type="ECO:0000256" key="2">
    <source>
        <dbReference type="ARBA" id="ARBA00009418"/>
    </source>
</evidence>
<evidence type="ECO:0000256" key="3">
    <source>
        <dbReference type="ARBA" id="ARBA00022517"/>
    </source>
</evidence>
<protein>
    <recommendedName>
        <fullName evidence="6">rRNA biogenesis protein RRP36</fullName>
    </recommendedName>
</protein>
<evidence type="ECO:0000313" key="8">
    <source>
        <dbReference type="EMBL" id="TGZ59635.1"/>
    </source>
</evidence>
<dbReference type="Proteomes" id="UP000308267">
    <property type="component" value="Unassembled WGS sequence"/>
</dbReference>
<comment type="caution">
    <text evidence="8">The sequence shown here is derived from an EMBL/GenBank/DDBJ whole genome shotgun (WGS) entry which is preliminary data.</text>
</comment>
<dbReference type="EMBL" id="SJOL01008778">
    <property type="protein sequence ID" value="TGZ59634.1"/>
    <property type="molecule type" value="Genomic_DNA"/>
</dbReference>
<dbReference type="PANTHER" id="PTHR21738">
    <property type="entry name" value="RIBOSOMAL RNA PROCESSING PROTEIN 36 HOMOLOG"/>
    <property type="match status" value="1"/>
</dbReference>
<evidence type="ECO:0000256" key="5">
    <source>
        <dbReference type="ARBA" id="ARBA00023242"/>
    </source>
</evidence>